<keyword evidence="4" id="KW-1185">Reference proteome</keyword>
<evidence type="ECO:0000259" key="1">
    <source>
        <dbReference type="Pfam" id="PF08861"/>
    </source>
</evidence>
<evidence type="ECO:0000313" key="3">
    <source>
        <dbReference type="EMBL" id="BDI06096.1"/>
    </source>
</evidence>
<sequence length="253" mass="29348">MSATDDLIRNYYDWLKSKTAWRELNGWIEITTPYLDRHNDYLQIYLRRQGTEWVLTDDGYTIADLAQSGCELDTPRRKALLATTLNGFGVQLNDEALEIKATEDNFPLRKHSLVQAILAVNDLFYVARANVESFFFEDVALWLDDADVRYTPRANFVGHSRYNHQFDFVVPKSRRAPERILRVINNPNKDNAQSAAFAWVDTKDVRPSDSLAFAVLNDRDHRVSEAVQDALRSYDITPIAWTRREEFRERLAA</sequence>
<gene>
    <name evidence="3" type="ORF">CATMQ487_30660</name>
</gene>
<feature type="domain" description="DUF1829" evidence="2">
    <location>
        <begin position="158"/>
        <end position="244"/>
    </location>
</feature>
<organism evidence="3 4">
    <name type="scientific">Sphaerotilus microaerophilus</name>
    <dbReference type="NCBI Taxonomy" id="2914710"/>
    <lineage>
        <taxon>Bacteria</taxon>
        <taxon>Pseudomonadati</taxon>
        <taxon>Pseudomonadota</taxon>
        <taxon>Betaproteobacteria</taxon>
        <taxon>Burkholderiales</taxon>
        <taxon>Sphaerotilaceae</taxon>
        <taxon>Sphaerotilus</taxon>
    </lineage>
</organism>
<evidence type="ECO:0008006" key="5">
    <source>
        <dbReference type="Google" id="ProtNLM"/>
    </source>
</evidence>
<dbReference type="EMBL" id="AP025730">
    <property type="protein sequence ID" value="BDI06096.1"/>
    <property type="molecule type" value="Genomic_DNA"/>
</dbReference>
<feature type="domain" description="DUF1828" evidence="1">
    <location>
        <begin position="32"/>
        <end position="120"/>
    </location>
</feature>
<accession>A0ABN6PLP4</accession>
<evidence type="ECO:0000313" key="4">
    <source>
        <dbReference type="Proteomes" id="UP001057498"/>
    </source>
</evidence>
<dbReference type="Pfam" id="PF08861">
    <property type="entry name" value="DUF1828"/>
    <property type="match status" value="1"/>
</dbReference>
<dbReference type="RefSeq" id="WP_251969411.1">
    <property type="nucleotide sequence ID" value="NZ_AP025730.1"/>
</dbReference>
<dbReference type="Pfam" id="PF08862">
    <property type="entry name" value="DUF1829"/>
    <property type="match status" value="1"/>
</dbReference>
<dbReference type="InterPro" id="IPR014961">
    <property type="entry name" value="DUF1829"/>
</dbReference>
<protein>
    <recommendedName>
        <fullName evidence="5">DUF1829 domain-containing protein</fullName>
    </recommendedName>
</protein>
<dbReference type="Proteomes" id="UP001057498">
    <property type="component" value="Chromosome"/>
</dbReference>
<name>A0ABN6PLP4_9BURK</name>
<evidence type="ECO:0000259" key="2">
    <source>
        <dbReference type="Pfam" id="PF08862"/>
    </source>
</evidence>
<proteinExistence type="predicted"/>
<reference evidence="3" key="1">
    <citation type="submission" date="2022-04" db="EMBL/GenBank/DDBJ databases">
        <title>Whole genome sequence of Sphaerotilus sp. FB-5.</title>
        <authorList>
            <person name="Takeda M."/>
            <person name="Narihara S."/>
            <person name="Akimoto M."/>
            <person name="Akimoto R."/>
            <person name="Nishiyashiki S."/>
            <person name="Murakami T."/>
        </authorList>
    </citation>
    <scope>NUCLEOTIDE SEQUENCE</scope>
    <source>
        <strain evidence="3">FB-5</strain>
    </source>
</reference>
<dbReference type="InterPro" id="IPR014960">
    <property type="entry name" value="DUF1828"/>
</dbReference>